<feature type="compositionally biased region" description="Basic residues" evidence="1">
    <location>
        <begin position="94"/>
        <end position="104"/>
    </location>
</feature>
<organism evidence="2 3">
    <name type="scientific">Pristionchus fissidentatus</name>
    <dbReference type="NCBI Taxonomy" id="1538716"/>
    <lineage>
        <taxon>Eukaryota</taxon>
        <taxon>Metazoa</taxon>
        <taxon>Ecdysozoa</taxon>
        <taxon>Nematoda</taxon>
        <taxon>Chromadorea</taxon>
        <taxon>Rhabditida</taxon>
        <taxon>Rhabditina</taxon>
        <taxon>Diplogasteromorpha</taxon>
        <taxon>Diplogasteroidea</taxon>
        <taxon>Neodiplogasteridae</taxon>
        <taxon>Pristionchus</taxon>
    </lineage>
</organism>
<evidence type="ECO:0000256" key="1">
    <source>
        <dbReference type="SAM" id="MobiDB-lite"/>
    </source>
</evidence>
<evidence type="ECO:0000313" key="3">
    <source>
        <dbReference type="Proteomes" id="UP001432322"/>
    </source>
</evidence>
<accession>A0AAV5WTL8</accession>
<evidence type="ECO:0000313" key="2">
    <source>
        <dbReference type="EMBL" id="GMT33598.1"/>
    </source>
</evidence>
<evidence type="ECO:0008006" key="4">
    <source>
        <dbReference type="Google" id="ProtNLM"/>
    </source>
</evidence>
<reference evidence="2" key="1">
    <citation type="submission" date="2023-10" db="EMBL/GenBank/DDBJ databases">
        <title>Genome assembly of Pristionchus species.</title>
        <authorList>
            <person name="Yoshida K."/>
            <person name="Sommer R.J."/>
        </authorList>
    </citation>
    <scope>NUCLEOTIDE SEQUENCE</scope>
    <source>
        <strain evidence="2">RS5133</strain>
    </source>
</reference>
<dbReference type="Proteomes" id="UP001432322">
    <property type="component" value="Unassembled WGS sequence"/>
</dbReference>
<feature type="non-terminal residue" evidence="2">
    <location>
        <position position="104"/>
    </location>
</feature>
<sequence length="104" mass="11865">MEREGEEEKNGFHLVSPLGSLSRPSLQLSHVSPAILVLLATSPHHPHFRRFVDSRSIPNKSTRRQIEKGRLRVTEDSRLGRIGTASRTNDRTTTKRRFLLGHNM</sequence>
<keyword evidence="3" id="KW-1185">Reference proteome</keyword>
<comment type="caution">
    <text evidence="2">The sequence shown here is derived from an EMBL/GenBank/DDBJ whole genome shotgun (WGS) entry which is preliminary data.</text>
</comment>
<dbReference type="EMBL" id="BTSY01000006">
    <property type="protein sequence ID" value="GMT33598.1"/>
    <property type="molecule type" value="Genomic_DNA"/>
</dbReference>
<name>A0AAV5WTL8_9BILA</name>
<feature type="region of interest" description="Disordered" evidence="1">
    <location>
        <begin position="83"/>
        <end position="104"/>
    </location>
</feature>
<proteinExistence type="predicted"/>
<protein>
    <recommendedName>
        <fullName evidence="4">Ribosomal protein</fullName>
    </recommendedName>
</protein>
<dbReference type="AlphaFoldDB" id="A0AAV5WTL8"/>
<gene>
    <name evidence="2" type="ORF">PFISCL1PPCAC_24895</name>
</gene>